<dbReference type="Gene3D" id="3.40.50.10810">
    <property type="entry name" value="Tandem AAA-ATPase domain"/>
    <property type="match status" value="1"/>
</dbReference>
<dbReference type="InterPro" id="IPR038718">
    <property type="entry name" value="SNF2-like_sf"/>
</dbReference>
<proteinExistence type="predicted"/>
<accession>A0A1M5WYZ6</accession>
<keyword evidence="1" id="KW-0378">Hydrolase</keyword>
<dbReference type="Pfam" id="PF00176">
    <property type="entry name" value="SNF2-rel_dom"/>
    <property type="match status" value="1"/>
</dbReference>
<dbReference type="AlphaFoldDB" id="A0A1M5WYZ6"/>
<feature type="domain" description="Helicase C-terminal" evidence="3">
    <location>
        <begin position="356"/>
        <end position="531"/>
    </location>
</feature>
<evidence type="ECO:0000313" key="5">
    <source>
        <dbReference type="Proteomes" id="UP000184278"/>
    </source>
</evidence>
<protein>
    <submittedName>
        <fullName evidence="4">SNF2 family N-terminal domain-containing protein</fullName>
    </submittedName>
</protein>
<reference evidence="5" key="1">
    <citation type="submission" date="2016-11" db="EMBL/GenBank/DDBJ databases">
        <authorList>
            <person name="Varghese N."/>
            <person name="Submissions S."/>
        </authorList>
    </citation>
    <scope>NUCLEOTIDE SEQUENCE [LARGE SCALE GENOMIC DNA]</scope>
    <source>
        <strain evidence="5">DSM 3071</strain>
    </source>
</reference>
<evidence type="ECO:0000259" key="3">
    <source>
        <dbReference type="PROSITE" id="PS51194"/>
    </source>
</evidence>
<dbReference type="InterPro" id="IPR049730">
    <property type="entry name" value="SNF2/RAD54-like_C"/>
</dbReference>
<dbReference type="InterPro" id="IPR027417">
    <property type="entry name" value="P-loop_NTPase"/>
</dbReference>
<dbReference type="PROSITE" id="PS51194">
    <property type="entry name" value="HELICASE_CTER"/>
    <property type="match status" value="1"/>
</dbReference>
<sequence>MIPYALFNSKIIFEPFQYKPFFEFFENTDKDLYIADEVGVGKTIEAGIIISELINADRDKKWVIESLNDVHAPKILILAPPAMCAQWKEELESKFMLRVYDAYSTSLGMSYNAQIVVYAESWQQLAKIEDDENQYDLLVVDEVHNFRNQYTENPFTKIKKESIRYKALQKICKRAKRKIFMSATPIFNKQADFKNEIEFLTPDFSITASTKSVSKCLDFQPRIESVLVNLNEPEMQLYKKVKLFDEINPLTKSAVYLHEGCSSMPCLAKTLIEAPEKFINSIFIDNELITDSYYRKVKDDILELIENEDYEEINEMKITSNDPVVWGILAAFLEKLDLKTYGDKYLADKNNVDDSKLKQLDLVVETKLTKENGYAMNKKHIVIFAHYIATCNYIYEHFDTKYDDTKIFLATGENTKQEIDRSITEFKETCVNDQVDSIMICSDVCREGKNMQECQVLINYDLPFSPSVIQQRIGRIDRNGQRHTPLVFNLICNVDNDIHTYYEIIFEKIRIINGTAGICGIDVLRETNEIMQEQVLEEWKASAQKEKYKNDMSPLQNSYLKYLRKEKRTTSLLAHSKNEIDKEIENVSNYSDDEVMEKMRHILFTVPNDELKAMREEAHCVGKREIAGKLFDKTFDENMDLRPYFIDYIKKELVPFIEKSIIKYDDSDDVYEVDISDVKEEFYKAIASKQLFTCFSNVEDPDGQKGTGDMYYDEFQVVFNTAVYKEVGNTEHNNGKSTADFESAVGDSFDNVYVPLTPFSEVLRQCL</sequence>
<dbReference type="SMART" id="SM00487">
    <property type="entry name" value="DEXDc"/>
    <property type="match status" value="1"/>
</dbReference>
<dbReference type="EMBL" id="FQXK01000009">
    <property type="protein sequence ID" value="SHH92720.1"/>
    <property type="molecule type" value="Genomic_DNA"/>
</dbReference>
<evidence type="ECO:0000313" key="4">
    <source>
        <dbReference type="EMBL" id="SHH92720.1"/>
    </source>
</evidence>
<keyword evidence="5" id="KW-1185">Reference proteome</keyword>
<dbReference type="GO" id="GO:0005524">
    <property type="term" value="F:ATP binding"/>
    <property type="evidence" value="ECO:0007669"/>
    <property type="project" value="InterPro"/>
</dbReference>
<dbReference type="STRING" id="1121131.SAMN02745229_01191"/>
<dbReference type="SUPFAM" id="SSF52540">
    <property type="entry name" value="P-loop containing nucleoside triphosphate hydrolases"/>
    <property type="match status" value="1"/>
</dbReference>
<dbReference type="InterPro" id="IPR000330">
    <property type="entry name" value="SNF2_N"/>
</dbReference>
<evidence type="ECO:0000259" key="2">
    <source>
        <dbReference type="PROSITE" id="PS51192"/>
    </source>
</evidence>
<dbReference type="InterPro" id="IPR001650">
    <property type="entry name" value="Helicase_C-like"/>
</dbReference>
<dbReference type="RefSeq" id="WP_073386268.1">
    <property type="nucleotide sequence ID" value="NZ_FQXK01000009.1"/>
</dbReference>
<dbReference type="Proteomes" id="UP000184278">
    <property type="component" value="Unassembled WGS sequence"/>
</dbReference>
<dbReference type="GeneID" id="89510428"/>
<dbReference type="Gene3D" id="3.40.50.300">
    <property type="entry name" value="P-loop containing nucleotide triphosphate hydrolases"/>
    <property type="match status" value="1"/>
</dbReference>
<dbReference type="SMART" id="SM00490">
    <property type="entry name" value="HELICc"/>
    <property type="match status" value="1"/>
</dbReference>
<dbReference type="GO" id="GO:0016787">
    <property type="term" value="F:hydrolase activity"/>
    <property type="evidence" value="ECO:0007669"/>
    <property type="project" value="UniProtKB-KW"/>
</dbReference>
<dbReference type="PANTHER" id="PTHR45766:SF6">
    <property type="entry name" value="SWI_SNF-RELATED MATRIX-ASSOCIATED ACTIN-DEPENDENT REGULATOR OF CHROMATIN SUBFAMILY A-LIKE PROTEIN 1"/>
    <property type="match status" value="1"/>
</dbReference>
<evidence type="ECO:0000256" key="1">
    <source>
        <dbReference type="ARBA" id="ARBA00022801"/>
    </source>
</evidence>
<dbReference type="Pfam" id="PF00271">
    <property type="entry name" value="Helicase_C"/>
    <property type="match status" value="1"/>
</dbReference>
<gene>
    <name evidence="4" type="ORF">SAMN02745229_01191</name>
</gene>
<feature type="domain" description="Helicase ATP-binding" evidence="2">
    <location>
        <begin position="23"/>
        <end position="203"/>
    </location>
</feature>
<dbReference type="PANTHER" id="PTHR45766">
    <property type="entry name" value="DNA ANNEALING HELICASE AND ENDONUCLEASE ZRANB3 FAMILY MEMBER"/>
    <property type="match status" value="1"/>
</dbReference>
<dbReference type="InterPro" id="IPR014001">
    <property type="entry name" value="Helicase_ATP-bd"/>
</dbReference>
<dbReference type="OrthoDB" id="9814088at2"/>
<dbReference type="CDD" id="cd18793">
    <property type="entry name" value="SF2_C_SNF"/>
    <property type="match status" value="1"/>
</dbReference>
<dbReference type="PROSITE" id="PS51192">
    <property type="entry name" value="HELICASE_ATP_BIND_1"/>
    <property type="match status" value="1"/>
</dbReference>
<name>A0A1M5WYZ6_BUTFI</name>
<organism evidence="4 5">
    <name type="scientific">Butyrivibrio fibrisolvens DSM 3071</name>
    <dbReference type="NCBI Taxonomy" id="1121131"/>
    <lineage>
        <taxon>Bacteria</taxon>
        <taxon>Bacillati</taxon>
        <taxon>Bacillota</taxon>
        <taxon>Clostridia</taxon>
        <taxon>Lachnospirales</taxon>
        <taxon>Lachnospiraceae</taxon>
        <taxon>Butyrivibrio</taxon>
    </lineage>
</organism>